<dbReference type="OrthoDB" id="9808602at2"/>
<accession>A0A2T3HPX4</accession>
<evidence type="ECO:0000313" key="10">
    <source>
        <dbReference type="Proteomes" id="UP000240912"/>
    </source>
</evidence>
<evidence type="ECO:0000256" key="4">
    <source>
        <dbReference type="ARBA" id="ARBA00022692"/>
    </source>
</evidence>
<comment type="similarity">
    <text evidence="2">Belongs to the bacterial sugar transferase family.</text>
</comment>
<dbReference type="EMBL" id="PYLS01000004">
    <property type="protein sequence ID" value="PST84510.1"/>
    <property type="molecule type" value="Genomic_DNA"/>
</dbReference>
<comment type="subcellular location">
    <subcellularLocation>
        <location evidence="1">Membrane</location>
        <topology evidence="1">Multi-pass membrane protein</topology>
    </subcellularLocation>
</comment>
<evidence type="ECO:0000256" key="7">
    <source>
        <dbReference type="SAM" id="Phobius"/>
    </source>
</evidence>
<dbReference type="AlphaFoldDB" id="A0A2T3HPX4"/>
<dbReference type="RefSeq" id="WP_107214681.1">
    <property type="nucleotide sequence ID" value="NZ_KZ686268.1"/>
</dbReference>
<dbReference type="InterPro" id="IPR017475">
    <property type="entry name" value="EPS_sugar_tfrase"/>
</dbReference>
<evidence type="ECO:0000256" key="6">
    <source>
        <dbReference type="ARBA" id="ARBA00023136"/>
    </source>
</evidence>
<sequence>MQTRNIFLLRMVLSISDLFLLNIVFAFSFYFLGFKQGMDLVVLKHYLVVFNLLWLLSCVILRMYSNEQLQTPESVYRNTWRAVVIHVLLLFAYIGLSSEREISWKLFLVNYGLLSAGFVVSRLAGTVLMMRFIKKEGRRKQVAVLGRNKTGMRLAAYFKKYNRNYAFEGFLDEKSGLYVNEQGEIFREASERGINEIYVSLSPQEMASAGSLVKEAEKQCLRLKFVPDITGSINEPFDISYMDGFPVISLRSEPLEEMESRFKKRLFDMVFSTLVIVFVLSWLYPIIALAIKLQSRGPVLFKQLRSGRDNRPFWCFKFRSMYVNNDSDSKQARKGDARITPIGRFLRKTSLDELPQFFNVLMGEMSVVGPRPHMLKHTEEYSKLINGYMARQFLKPGITGWAQVNGFRGETTDPALMEKRVEHDLWYMEKWTAMLDVKIVFMTIINIIKGEEAAG</sequence>
<keyword evidence="3 9" id="KW-0808">Transferase</keyword>
<reference evidence="9 10" key="1">
    <citation type="submission" date="2018-03" db="EMBL/GenBank/DDBJ databases">
        <authorList>
            <person name="Keele B.F."/>
        </authorList>
    </citation>
    <scope>NUCLEOTIDE SEQUENCE [LARGE SCALE GENOMIC DNA]</scope>
    <source>
        <strain evidence="9 10">YL28-9</strain>
    </source>
</reference>
<keyword evidence="6 7" id="KW-0472">Membrane</keyword>
<dbReference type="Proteomes" id="UP000240912">
    <property type="component" value="Unassembled WGS sequence"/>
</dbReference>
<name>A0A2T3HPX4_9SPHI</name>
<evidence type="ECO:0000313" key="9">
    <source>
        <dbReference type="EMBL" id="PST84510.1"/>
    </source>
</evidence>
<keyword evidence="5 7" id="KW-1133">Transmembrane helix</keyword>
<organism evidence="9 10">
    <name type="scientific">Pedobacter yulinensis</name>
    <dbReference type="NCBI Taxonomy" id="2126353"/>
    <lineage>
        <taxon>Bacteria</taxon>
        <taxon>Pseudomonadati</taxon>
        <taxon>Bacteroidota</taxon>
        <taxon>Sphingobacteriia</taxon>
        <taxon>Sphingobacteriales</taxon>
        <taxon>Sphingobacteriaceae</taxon>
        <taxon>Pedobacter</taxon>
    </lineage>
</organism>
<dbReference type="PANTHER" id="PTHR30576:SF0">
    <property type="entry name" value="UNDECAPRENYL-PHOSPHATE N-ACETYLGALACTOSAMINYL 1-PHOSPHATE TRANSFERASE-RELATED"/>
    <property type="match status" value="1"/>
</dbReference>
<feature type="transmembrane region" description="Helical" evidence="7">
    <location>
        <begin position="7"/>
        <end position="33"/>
    </location>
</feature>
<proteinExistence type="inferred from homology"/>
<feature type="domain" description="Bacterial sugar transferase" evidence="8">
    <location>
        <begin position="264"/>
        <end position="448"/>
    </location>
</feature>
<comment type="caution">
    <text evidence="9">The sequence shown here is derived from an EMBL/GenBank/DDBJ whole genome shotgun (WGS) entry which is preliminary data.</text>
</comment>
<dbReference type="NCBIfam" id="TIGR03023">
    <property type="entry name" value="WcaJ_sugtrans"/>
    <property type="match status" value="1"/>
</dbReference>
<dbReference type="GO" id="GO:0016020">
    <property type="term" value="C:membrane"/>
    <property type="evidence" value="ECO:0007669"/>
    <property type="project" value="UniProtKB-SubCell"/>
</dbReference>
<feature type="transmembrane region" description="Helical" evidence="7">
    <location>
        <begin position="76"/>
        <end position="96"/>
    </location>
</feature>
<evidence type="ECO:0000256" key="3">
    <source>
        <dbReference type="ARBA" id="ARBA00022679"/>
    </source>
</evidence>
<keyword evidence="10" id="KW-1185">Reference proteome</keyword>
<evidence type="ECO:0000256" key="2">
    <source>
        <dbReference type="ARBA" id="ARBA00006464"/>
    </source>
</evidence>
<dbReference type="InterPro" id="IPR003362">
    <property type="entry name" value="Bact_transf"/>
</dbReference>
<dbReference type="Pfam" id="PF02397">
    <property type="entry name" value="Bac_transf"/>
    <property type="match status" value="1"/>
</dbReference>
<feature type="transmembrane region" description="Helical" evidence="7">
    <location>
        <begin position="108"/>
        <end position="130"/>
    </location>
</feature>
<dbReference type="NCBIfam" id="TIGR03025">
    <property type="entry name" value="EPS_sugtrans"/>
    <property type="match status" value="1"/>
</dbReference>
<dbReference type="GO" id="GO:0016780">
    <property type="term" value="F:phosphotransferase activity, for other substituted phosphate groups"/>
    <property type="evidence" value="ECO:0007669"/>
    <property type="project" value="TreeGrafter"/>
</dbReference>
<evidence type="ECO:0000256" key="5">
    <source>
        <dbReference type="ARBA" id="ARBA00022989"/>
    </source>
</evidence>
<gene>
    <name evidence="9" type="ORF">C7T94_04835</name>
</gene>
<dbReference type="InterPro" id="IPR017473">
    <property type="entry name" value="Undecaprenyl-P_gluc_Ptfrase"/>
</dbReference>
<feature type="transmembrane region" description="Helical" evidence="7">
    <location>
        <begin position="266"/>
        <end position="291"/>
    </location>
</feature>
<evidence type="ECO:0000259" key="8">
    <source>
        <dbReference type="Pfam" id="PF02397"/>
    </source>
</evidence>
<protein>
    <submittedName>
        <fullName evidence="9">Undecaprenyl-phosphate glucose phosphotransferase</fullName>
    </submittedName>
</protein>
<keyword evidence="4 7" id="KW-0812">Transmembrane</keyword>
<evidence type="ECO:0000256" key="1">
    <source>
        <dbReference type="ARBA" id="ARBA00004141"/>
    </source>
</evidence>
<dbReference type="PANTHER" id="PTHR30576">
    <property type="entry name" value="COLANIC BIOSYNTHESIS UDP-GLUCOSE LIPID CARRIER TRANSFERASE"/>
    <property type="match status" value="1"/>
</dbReference>
<feature type="transmembrane region" description="Helical" evidence="7">
    <location>
        <begin position="45"/>
        <end position="64"/>
    </location>
</feature>